<dbReference type="InterPro" id="IPR055768">
    <property type="entry name" value="DUF7344"/>
</dbReference>
<dbReference type="Pfam" id="PF24035">
    <property type="entry name" value="DUF7344"/>
    <property type="match status" value="1"/>
</dbReference>
<name>L9XB61_9EURY</name>
<dbReference type="eggNOG" id="arCOG03828">
    <property type="taxonomic scope" value="Archaea"/>
</dbReference>
<feature type="transmembrane region" description="Helical" evidence="2">
    <location>
        <begin position="106"/>
        <end position="124"/>
    </location>
</feature>
<protein>
    <recommendedName>
        <fullName evidence="3">DUF7344 domain-containing protein</fullName>
    </recommendedName>
</protein>
<organism evidence="4 5">
    <name type="scientific">Natronococcus amylolyticus DSM 10524</name>
    <dbReference type="NCBI Taxonomy" id="1227497"/>
    <lineage>
        <taxon>Archaea</taxon>
        <taxon>Methanobacteriati</taxon>
        <taxon>Methanobacteriota</taxon>
        <taxon>Stenosarchaea group</taxon>
        <taxon>Halobacteria</taxon>
        <taxon>Halobacteriales</taxon>
        <taxon>Natrialbaceae</taxon>
        <taxon>Natronococcus</taxon>
    </lineage>
</organism>
<keyword evidence="5" id="KW-1185">Reference proteome</keyword>
<comment type="caution">
    <text evidence="4">The sequence shown here is derived from an EMBL/GenBank/DDBJ whole genome shotgun (WGS) entry which is preliminary data.</text>
</comment>
<sequence length="149" mass="16220">MFEYNESSIVSNDRETDTSTTGAPAELEWNVVSLLESRNGPVTIDEIADQLYEASGTDDVEAWGDVHERLSQTDLPALDASGVVEYRPERGTVELTDDHSSDRWRYPIALAFAVSLALLVSPIVFEITAAVSIVGLLVACLGTVATIYR</sequence>
<reference evidence="4 5" key="1">
    <citation type="journal article" date="2014" name="PLoS Genet.">
        <title>Phylogenetically driven sequencing of extremely halophilic archaea reveals strategies for static and dynamic osmo-response.</title>
        <authorList>
            <person name="Becker E.A."/>
            <person name="Seitzer P.M."/>
            <person name="Tritt A."/>
            <person name="Larsen D."/>
            <person name="Krusor M."/>
            <person name="Yao A.I."/>
            <person name="Wu D."/>
            <person name="Madern D."/>
            <person name="Eisen J.A."/>
            <person name="Darling A.E."/>
            <person name="Facciotti M.T."/>
        </authorList>
    </citation>
    <scope>NUCLEOTIDE SEQUENCE [LARGE SCALE GENOMIC DNA]</scope>
    <source>
        <strain evidence="4 5">DSM 10524</strain>
    </source>
</reference>
<dbReference type="AlphaFoldDB" id="L9XB61"/>
<evidence type="ECO:0000313" key="5">
    <source>
        <dbReference type="Proteomes" id="UP000011688"/>
    </source>
</evidence>
<keyword evidence="2" id="KW-1133">Transmembrane helix</keyword>
<evidence type="ECO:0000259" key="3">
    <source>
        <dbReference type="Pfam" id="PF24035"/>
    </source>
</evidence>
<feature type="region of interest" description="Disordered" evidence="1">
    <location>
        <begin position="1"/>
        <end position="23"/>
    </location>
</feature>
<keyword evidence="2" id="KW-0812">Transmembrane</keyword>
<evidence type="ECO:0000313" key="4">
    <source>
        <dbReference type="EMBL" id="ELY58877.1"/>
    </source>
</evidence>
<evidence type="ECO:0000256" key="1">
    <source>
        <dbReference type="SAM" id="MobiDB-lite"/>
    </source>
</evidence>
<evidence type="ECO:0000256" key="2">
    <source>
        <dbReference type="SAM" id="Phobius"/>
    </source>
</evidence>
<dbReference type="EMBL" id="AOIB01000017">
    <property type="protein sequence ID" value="ELY58877.1"/>
    <property type="molecule type" value="Genomic_DNA"/>
</dbReference>
<feature type="transmembrane region" description="Helical" evidence="2">
    <location>
        <begin position="130"/>
        <end position="148"/>
    </location>
</feature>
<proteinExistence type="predicted"/>
<feature type="domain" description="DUF7344" evidence="3">
    <location>
        <begin position="31"/>
        <end position="94"/>
    </location>
</feature>
<dbReference type="Proteomes" id="UP000011688">
    <property type="component" value="Unassembled WGS sequence"/>
</dbReference>
<feature type="compositionally biased region" description="Polar residues" evidence="1">
    <location>
        <begin position="1"/>
        <end position="11"/>
    </location>
</feature>
<keyword evidence="2" id="KW-0472">Membrane</keyword>
<accession>L9XB61</accession>
<gene>
    <name evidence="4" type="ORF">C491_08068</name>
</gene>